<name>A0ABM8YQ96_9BACI</name>
<gene>
    <name evidence="2" type="ORF">BACCIP111883_02974</name>
</gene>
<sequence>MMYKKGTLLCLAICFIFFSSSQVHAKKVHAKNWDNLKDWVFTKVTTYSGQELPNIENLFINQEEDNFHHFLELEQFLTSTTTSTKSNIEFHQNEYLKQLTLEKERLLQDPLTVYTEKRKSDLEEELDYELELFLTELLKDNQ</sequence>
<keyword evidence="1" id="KW-0732">Signal</keyword>
<reference evidence="2 3" key="1">
    <citation type="submission" date="2021-10" db="EMBL/GenBank/DDBJ databases">
        <authorList>
            <person name="Criscuolo A."/>
        </authorList>
    </citation>
    <scope>NUCLEOTIDE SEQUENCE [LARGE SCALE GENOMIC DNA]</scope>
    <source>
        <strain evidence="3">CIP 111883</strain>
    </source>
</reference>
<dbReference type="Proteomes" id="UP000789833">
    <property type="component" value="Unassembled WGS sequence"/>
</dbReference>
<evidence type="ECO:0000313" key="3">
    <source>
        <dbReference type="Proteomes" id="UP000789833"/>
    </source>
</evidence>
<organism evidence="2 3">
    <name type="scientific">Sutcliffiella rhizosphaerae</name>
    <dbReference type="NCBI Taxonomy" id="2880967"/>
    <lineage>
        <taxon>Bacteria</taxon>
        <taxon>Bacillati</taxon>
        <taxon>Bacillota</taxon>
        <taxon>Bacilli</taxon>
        <taxon>Bacillales</taxon>
        <taxon>Bacillaceae</taxon>
        <taxon>Sutcliffiella</taxon>
    </lineage>
</organism>
<feature type="signal peptide" evidence="1">
    <location>
        <begin position="1"/>
        <end position="25"/>
    </location>
</feature>
<protein>
    <submittedName>
        <fullName evidence="2">Uncharacterized protein</fullName>
    </submittedName>
</protein>
<evidence type="ECO:0000256" key="1">
    <source>
        <dbReference type="SAM" id="SignalP"/>
    </source>
</evidence>
<comment type="caution">
    <text evidence="2">The sequence shown here is derived from an EMBL/GenBank/DDBJ whole genome shotgun (WGS) entry which is preliminary data.</text>
</comment>
<keyword evidence="3" id="KW-1185">Reference proteome</keyword>
<proteinExistence type="predicted"/>
<feature type="chain" id="PRO_5047198019" evidence="1">
    <location>
        <begin position="26"/>
        <end position="142"/>
    </location>
</feature>
<evidence type="ECO:0000313" key="2">
    <source>
        <dbReference type="EMBL" id="CAG9622183.1"/>
    </source>
</evidence>
<accession>A0ABM8YQ96</accession>
<dbReference type="EMBL" id="CAKJTJ010000018">
    <property type="protein sequence ID" value="CAG9622183.1"/>
    <property type="molecule type" value="Genomic_DNA"/>
</dbReference>